<sequence>MQAAAIALPFLRRLAIGEVSRDFLLNEDAGDDSGDGQEAGDRRHPKLDVDVLRDPCGGEEGVDRLDDDAEQGQDHEPD</sequence>
<protein>
    <submittedName>
        <fullName evidence="2">Uncharacterized protein</fullName>
    </submittedName>
</protein>
<accession>Q7WYS4</accession>
<name>Q7WYS4_RHIJ3</name>
<evidence type="ECO:0000313" key="2">
    <source>
        <dbReference type="EMBL" id="CAE00203.1"/>
    </source>
</evidence>
<dbReference type="AlphaFoldDB" id="Q7WYS4"/>
<proteinExistence type="predicted"/>
<evidence type="ECO:0000256" key="1">
    <source>
        <dbReference type="SAM" id="MobiDB-lite"/>
    </source>
</evidence>
<dbReference type="EMBL" id="AJ571701">
    <property type="protein sequence ID" value="CAE00203.1"/>
    <property type="molecule type" value="Genomic_DNA"/>
</dbReference>
<feature type="compositionally biased region" description="Basic and acidic residues" evidence="1">
    <location>
        <begin position="39"/>
        <end position="53"/>
    </location>
</feature>
<organism evidence="2">
    <name type="scientific">Rhizobium johnstonii (strain DSM 114642 / LMG 32736 / 3841)</name>
    <name type="common">Rhizobium leguminosarum bv. viciae</name>
    <dbReference type="NCBI Taxonomy" id="216596"/>
    <lineage>
        <taxon>Bacteria</taxon>
        <taxon>Pseudomonadati</taxon>
        <taxon>Pseudomonadota</taxon>
        <taxon>Alphaproteobacteria</taxon>
        <taxon>Hyphomicrobiales</taxon>
        <taxon>Rhizobiaceae</taxon>
        <taxon>Rhizobium/Agrobacterium group</taxon>
        <taxon>Rhizobium</taxon>
        <taxon>Rhizobium johnstonii</taxon>
    </lineage>
</organism>
<reference evidence="2" key="1">
    <citation type="submission" date="2003-05" db="EMBL/GenBank/DDBJ databases">
        <title>DNA region of Rhizobium leguminosarum bv. viciae 3841 involved in lipopolysaccharide O-chain biosynthesis.</title>
        <authorList>
            <person name="Kannenberg E.L."/>
            <person name="Mueller P."/>
            <person name="Brewin N.J."/>
            <person name="Schmitz S."/>
        </authorList>
    </citation>
    <scope>NUCLEOTIDE SEQUENCE</scope>
</reference>
<feature type="region of interest" description="Disordered" evidence="1">
    <location>
        <begin position="26"/>
        <end position="78"/>
    </location>
</feature>